<dbReference type="Proteomes" id="UP000051952">
    <property type="component" value="Unassembled WGS sequence"/>
</dbReference>
<accession>A0A0S4JUQ3</accession>
<dbReference type="AlphaFoldDB" id="A0A0S4JUQ3"/>
<evidence type="ECO:0000256" key="1">
    <source>
        <dbReference type="SAM" id="MobiDB-lite"/>
    </source>
</evidence>
<feature type="region of interest" description="Disordered" evidence="1">
    <location>
        <begin position="632"/>
        <end position="654"/>
    </location>
</feature>
<organism evidence="2 3">
    <name type="scientific">Bodo saltans</name>
    <name type="common">Flagellated protozoan</name>
    <dbReference type="NCBI Taxonomy" id="75058"/>
    <lineage>
        <taxon>Eukaryota</taxon>
        <taxon>Discoba</taxon>
        <taxon>Euglenozoa</taxon>
        <taxon>Kinetoplastea</taxon>
        <taxon>Metakinetoplastina</taxon>
        <taxon>Eubodonida</taxon>
        <taxon>Bodonidae</taxon>
        <taxon>Bodo</taxon>
    </lineage>
</organism>
<reference evidence="3" key="1">
    <citation type="submission" date="2015-09" db="EMBL/GenBank/DDBJ databases">
        <authorList>
            <consortium name="Pathogen Informatics"/>
        </authorList>
    </citation>
    <scope>NUCLEOTIDE SEQUENCE [LARGE SCALE GENOMIC DNA]</scope>
    <source>
        <strain evidence="3">Lake Konstanz</strain>
    </source>
</reference>
<keyword evidence="3" id="KW-1185">Reference proteome</keyword>
<evidence type="ECO:0000313" key="3">
    <source>
        <dbReference type="Proteomes" id="UP000051952"/>
    </source>
</evidence>
<dbReference type="VEuPathDB" id="TriTrypDB:BSAL_45880"/>
<evidence type="ECO:0008006" key="4">
    <source>
        <dbReference type="Google" id="ProtNLM"/>
    </source>
</evidence>
<evidence type="ECO:0000313" key="2">
    <source>
        <dbReference type="EMBL" id="CUG93961.1"/>
    </source>
</evidence>
<dbReference type="OMA" id="AMWRELN"/>
<dbReference type="EMBL" id="CYKH01002213">
    <property type="protein sequence ID" value="CUG93961.1"/>
    <property type="molecule type" value="Genomic_DNA"/>
</dbReference>
<gene>
    <name evidence="2" type="ORF">BSAL_45880</name>
</gene>
<protein>
    <recommendedName>
        <fullName evidence="4">Spliced leader RNA PSE-promoter transcription factor</fullName>
    </recommendedName>
</protein>
<name>A0A0S4JUQ3_BODSA</name>
<dbReference type="OrthoDB" id="276008at2759"/>
<sequence>MWRGSRTLRCVAHDFVTGIPSDYRPRYRPRRLVVPVDRWNQDSDKRQDNPEFVEHINQKKVLHDVRRRGAMQLSSPPRERTAADGVRLALDTAVAEGFTNQDELLTANEGYKKLAAALKRHSEALRHQEKGVAESTTSSTVSNSSSVVALGIDGDRALELSPRAYRIWELLEKTTMDAPAHGVLSLRGKALVESTLLAALYDLYPRMRSRHAQHLVHQSCGLLSISRVAGRLGMIDSFQVHTECGLWRELNTLKERFRVARQMATIHKERANNGLMAQRRWFWRSALKSAGSRLKTFPVTAEDLLPRMEWLRHQVFQWMASVEELEGPAVARTLALRLFCAPLGRKWHATQLERQVHQALQSNHQSPDAHKSSMELNEARQALELALHGIARDSSGRPTTFVDAIDANDTYHPLNDHGQMRREQKNSSFGTLAMQPIMDDVQRARWKTAEHLAPPQVVDLVDPVNAFREIQLILKYDPFVSEELRGAPIDVDVTIGTSVEVVETNSQTLHSDYQQFRQVEVKEVKLFAGHHCIGVGKGTTELLATQEASVHALLNYYLREGTAFDTDVMDEKGHPTAAAASVGAVAVGDDEVSPRSVNDTVVAAEPVGVVVDGGVASFDIMDVIMGVESTTTETSNDVGASPPSPPLAESSYFF</sequence>
<proteinExistence type="predicted"/>